<reference evidence="10 11" key="1">
    <citation type="submission" date="2018-06" db="EMBL/GenBank/DDBJ databases">
        <authorList>
            <consortium name="Pathogen Informatics"/>
            <person name="Doyle S."/>
        </authorList>
    </citation>
    <scope>NUCLEOTIDE SEQUENCE [LARGE SCALE GENOMIC DNA]</scope>
    <source>
        <strain evidence="10 11">NCTC2665</strain>
    </source>
</reference>
<dbReference type="Gene3D" id="2.30.40.10">
    <property type="entry name" value="Urease, subunit C, domain 1"/>
    <property type="match status" value="1"/>
</dbReference>
<dbReference type="Pfam" id="PF01979">
    <property type="entry name" value="Amidohydro_1"/>
    <property type="match status" value="1"/>
</dbReference>
<evidence type="ECO:0000259" key="9">
    <source>
        <dbReference type="Pfam" id="PF01979"/>
    </source>
</evidence>
<proteinExistence type="inferred from homology"/>
<dbReference type="Gene3D" id="3.20.20.140">
    <property type="entry name" value="Metal-dependent hydrolases"/>
    <property type="match status" value="1"/>
</dbReference>
<evidence type="ECO:0000256" key="7">
    <source>
        <dbReference type="PIRSR" id="PIRSR038994-2"/>
    </source>
</evidence>
<evidence type="ECO:0000256" key="6">
    <source>
        <dbReference type="PIRSR" id="PIRSR038994-1"/>
    </source>
</evidence>
<feature type="binding site" evidence="7">
    <location>
        <position position="266"/>
    </location>
    <ligand>
        <name>substrate</name>
    </ligand>
</feature>
<evidence type="ECO:0000256" key="8">
    <source>
        <dbReference type="PIRSR" id="PIRSR038994-3"/>
    </source>
</evidence>
<dbReference type="GO" id="GO:0006046">
    <property type="term" value="P:N-acetylglucosamine catabolic process"/>
    <property type="evidence" value="ECO:0007669"/>
    <property type="project" value="TreeGrafter"/>
</dbReference>
<evidence type="ECO:0000313" key="11">
    <source>
        <dbReference type="Proteomes" id="UP000248985"/>
    </source>
</evidence>
<evidence type="ECO:0000313" key="10">
    <source>
        <dbReference type="EMBL" id="SQG49332.1"/>
    </source>
</evidence>
<organism evidence="10 11">
    <name type="scientific">Micrococcus luteus (strain ATCC 4698 / DSM 20030 / JCM 1464 / CCM 169 / CCUG 5858 / IAM 1056 / NBRC 3333 / NCIMB 9278 / NCTC 2665 / VKM Ac-2230)</name>
    <name type="common">Micrococcus lysodeikticus</name>
    <dbReference type="NCBI Taxonomy" id="465515"/>
    <lineage>
        <taxon>Bacteria</taxon>
        <taxon>Bacillati</taxon>
        <taxon>Actinomycetota</taxon>
        <taxon>Actinomycetes</taxon>
        <taxon>Micrococcales</taxon>
        <taxon>Micrococcaceae</taxon>
        <taxon>Micrococcus</taxon>
    </lineage>
</organism>
<accession>A0A7Z7KMV5</accession>
<evidence type="ECO:0000256" key="1">
    <source>
        <dbReference type="ARBA" id="ARBA00010716"/>
    </source>
</evidence>
<dbReference type="InterPro" id="IPR011059">
    <property type="entry name" value="Metal-dep_hydrolase_composite"/>
</dbReference>
<dbReference type="GeneID" id="93345013"/>
<name>A0A7Z7KMV5_MICLC</name>
<dbReference type="PANTHER" id="PTHR11113:SF14">
    <property type="entry name" value="N-ACETYLGLUCOSAMINE-6-PHOSPHATE DEACETYLASE"/>
    <property type="match status" value="1"/>
</dbReference>
<dbReference type="SUPFAM" id="SSF51338">
    <property type="entry name" value="Composite domain of metallo-dependent hydrolases"/>
    <property type="match status" value="1"/>
</dbReference>
<feature type="binding site" evidence="7">
    <location>
        <position position="242"/>
    </location>
    <ligand>
        <name>substrate</name>
    </ligand>
</feature>
<dbReference type="InterPro" id="IPR003764">
    <property type="entry name" value="GlcNAc_6-P_deAcase"/>
</dbReference>
<dbReference type="EMBL" id="LS483396">
    <property type="protein sequence ID" value="SQG49332.1"/>
    <property type="molecule type" value="Genomic_DNA"/>
</dbReference>
<dbReference type="PANTHER" id="PTHR11113">
    <property type="entry name" value="N-ACETYLGLUCOSAMINE-6-PHOSPHATE DEACETYLASE"/>
    <property type="match status" value="1"/>
</dbReference>
<feature type="binding site" evidence="8">
    <location>
        <position position="144"/>
    </location>
    <ligand>
        <name>Zn(2+)</name>
        <dbReference type="ChEBI" id="CHEBI:29105"/>
    </ligand>
</feature>
<comment type="similarity">
    <text evidence="1 5">Belongs to the metallo-dependent hydrolases superfamily. NagA family.</text>
</comment>
<evidence type="ECO:0000256" key="2">
    <source>
        <dbReference type="ARBA" id="ARBA00022723"/>
    </source>
</evidence>
<evidence type="ECO:0000256" key="3">
    <source>
        <dbReference type="ARBA" id="ARBA00022801"/>
    </source>
</evidence>
<feature type="binding site" evidence="8">
    <location>
        <position position="210"/>
    </location>
    <ligand>
        <name>Zn(2+)</name>
        <dbReference type="ChEBI" id="CHEBI:29105"/>
    </ligand>
</feature>
<dbReference type="EC" id="3.5.1.25" evidence="10"/>
<feature type="binding site" evidence="7">
    <location>
        <position position="155"/>
    </location>
    <ligand>
        <name>substrate</name>
    </ligand>
</feature>
<dbReference type="AlphaFoldDB" id="A0A7Z7KMV5"/>
<dbReference type="RefSeq" id="WP_010078982.1">
    <property type="nucleotide sequence ID" value="NC_012803.1"/>
</dbReference>
<evidence type="ECO:0000256" key="5">
    <source>
        <dbReference type="PIRNR" id="PIRNR038994"/>
    </source>
</evidence>
<keyword evidence="3 5" id="KW-0378">Hydrolase</keyword>
<feature type="binding site" evidence="7">
    <location>
        <begin position="326"/>
        <end position="328"/>
    </location>
    <ligand>
        <name>substrate</name>
    </ligand>
</feature>
<feature type="active site" description="Proton donor/acceptor" evidence="6">
    <location>
        <position position="288"/>
    </location>
</feature>
<feature type="domain" description="Amidohydrolase-related" evidence="9">
    <location>
        <begin position="71"/>
        <end position="397"/>
    </location>
</feature>
<dbReference type="InterPro" id="IPR006680">
    <property type="entry name" value="Amidohydro-rel"/>
</dbReference>
<protein>
    <submittedName>
        <fullName evidence="10">N-acetylglucosamine-6-phosphate deacetylase</fullName>
        <ecNumber evidence="10">3.5.1.25</ecNumber>
    </submittedName>
</protein>
<dbReference type="SUPFAM" id="SSF51556">
    <property type="entry name" value="Metallo-dependent hydrolases"/>
    <property type="match status" value="1"/>
</dbReference>
<comment type="cofactor">
    <cofactor evidence="8">
        <name>a divalent metal cation</name>
        <dbReference type="ChEBI" id="CHEBI:60240"/>
    </cofactor>
    <text evidence="8">Binds 1 divalent metal cation per subunit.</text>
</comment>
<keyword evidence="2 8" id="KW-0479">Metal-binding</keyword>
<sequence>MPASLPHRPRAEQASSVVASPSVLRADRVHDGECLGGPGWIALAEGRVVTVGTGDPPRTRGPVHDLGDGLLAPGCVDVHCHGGGGHAFESGAAAARAAAAAHARAGTTTVVASLVTDHVDALAEQLTALTPLCAEGVLAGVHLEGPWLSPLHRGAHRSASLRAPAPEDIARLVEVGADHLAMVTLAPELPGALDAVDRLAEAGVVVAIGHTDASYETTRAAIDAGARMATHLHNACRPAHHREPGPAVALLEDPRVGIETIVDGVHLHAATVRRVAREAGERWILVSDAMAAAGCGDGEFPLGPLRVRVRDGVARVVGAEGAAGAIAGSTATVTGSVRSAVATGVDLDAALRAATAAPADALGLPDVGRLRAGSRADAVVFGPELEVRGVLRHGTWVKAAAPTAAD</sequence>
<feature type="binding site" evidence="7">
    <location>
        <begin position="234"/>
        <end position="235"/>
    </location>
    <ligand>
        <name>substrate</name>
    </ligand>
</feature>
<gene>
    <name evidence="10" type="primary">nagA</name>
    <name evidence="10" type="ORF">NCTC2665_01870</name>
</gene>
<dbReference type="GO" id="GO:0046872">
    <property type="term" value="F:metal ion binding"/>
    <property type="evidence" value="ECO:0007669"/>
    <property type="project" value="UniProtKB-KW"/>
</dbReference>
<keyword evidence="4 5" id="KW-0119">Carbohydrate metabolism</keyword>
<dbReference type="GO" id="GO:0008448">
    <property type="term" value="F:N-acetylglucosamine-6-phosphate deacetylase activity"/>
    <property type="evidence" value="ECO:0007669"/>
    <property type="project" value="UniProtKB-EC"/>
</dbReference>
<feature type="binding site" evidence="8">
    <location>
        <position position="231"/>
    </location>
    <ligand>
        <name>Zn(2+)</name>
        <dbReference type="ChEBI" id="CHEBI:29105"/>
    </ligand>
</feature>
<dbReference type="Proteomes" id="UP000248985">
    <property type="component" value="Chromosome 1"/>
</dbReference>
<dbReference type="PIRSF" id="PIRSF038994">
    <property type="entry name" value="NagA"/>
    <property type="match status" value="1"/>
</dbReference>
<evidence type="ECO:0000256" key="4">
    <source>
        <dbReference type="ARBA" id="ARBA00023277"/>
    </source>
</evidence>
<dbReference type="InterPro" id="IPR032466">
    <property type="entry name" value="Metal_Hydrolase"/>
</dbReference>